<dbReference type="InterPro" id="IPR011009">
    <property type="entry name" value="Kinase-like_dom_sf"/>
</dbReference>
<organism evidence="17 18">
    <name type="scientific">Cucumis sativus</name>
    <name type="common">Cucumber</name>
    <dbReference type="NCBI Taxonomy" id="3659"/>
    <lineage>
        <taxon>Eukaryota</taxon>
        <taxon>Viridiplantae</taxon>
        <taxon>Streptophyta</taxon>
        <taxon>Embryophyta</taxon>
        <taxon>Tracheophyta</taxon>
        <taxon>Spermatophyta</taxon>
        <taxon>Magnoliopsida</taxon>
        <taxon>eudicotyledons</taxon>
        <taxon>Gunneridae</taxon>
        <taxon>Pentapetalae</taxon>
        <taxon>rosids</taxon>
        <taxon>fabids</taxon>
        <taxon>Cucurbitales</taxon>
        <taxon>Cucurbitaceae</taxon>
        <taxon>Benincaseae</taxon>
        <taxon>Cucumis</taxon>
    </lineage>
</organism>
<evidence type="ECO:0000256" key="3">
    <source>
        <dbReference type="ARBA" id="ARBA00022527"/>
    </source>
</evidence>
<keyword evidence="6" id="KW-0732">Signal</keyword>
<keyword evidence="11" id="KW-0325">Glycoprotein</keyword>
<keyword evidence="3" id="KW-0418">Kinase</keyword>
<evidence type="ECO:0000256" key="9">
    <source>
        <dbReference type="ARBA" id="ARBA00022840"/>
    </source>
</evidence>
<evidence type="ECO:0000256" key="12">
    <source>
        <dbReference type="ARBA" id="ARBA00047899"/>
    </source>
</evidence>
<evidence type="ECO:0000256" key="1">
    <source>
        <dbReference type="ARBA" id="ARBA00004479"/>
    </source>
</evidence>
<evidence type="ECO:0000313" key="18">
    <source>
        <dbReference type="Proteomes" id="UP000029981"/>
    </source>
</evidence>
<accession>A0A0A0L382</accession>
<dbReference type="GO" id="GO:0004672">
    <property type="term" value="F:protein kinase activity"/>
    <property type="evidence" value="ECO:0000318"/>
    <property type="project" value="GO_Central"/>
</dbReference>
<dbReference type="InterPro" id="IPR021720">
    <property type="entry name" value="Malectin_dom"/>
</dbReference>
<dbReference type="AlphaFoldDB" id="A0A0A0L382"/>
<dbReference type="SMR" id="A0A0A0L382"/>
<dbReference type="GO" id="GO:0004674">
    <property type="term" value="F:protein serine/threonine kinase activity"/>
    <property type="evidence" value="ECO:0007669"/>
    <property type="project" value="UniProtKB-KW"/>
</dbReference>
<evidence type="ECO:0000256" key="11">
    <source>
        <dbReference type="ARBA" id="ARBA00023180"/>
    </source>
</evidence>
<reference evidence="17 18" key="4">
    <citation type="journal article" date="2011" name="BMC Genomics">
        <title>RNA-Seq improves annotation of protein-coding genes in the cucumber genome.</title>
        <authorList>
            <person name="Li Z."/>
            <person name="Zhang Z."/>
            <person name="Yan P."/>
            <person name="Huang S."/>
            <person name="Fei Z."/>
            <person name="Lin K."/>
        </authorList>
    </citation>
    <scope>NUCLEOTIDE SEQUENCE [LARGE SCALE GENOMIC DNA]</scope>
    <source>
        <strain evidence="18">cv. 9930</strain>
    </source>
</reference>
<dbReference type="SUPFAM" id="SSF56112">
    <property type="entry name" value="Protein kinase-like (PK-like)"/>
    <property type="match status" value="1"/>
</dbReference>
<dbReference type="InterPro" id="IPR032675">
    <property type="entry name" value="LRR_dom_sf"/>
</dbReference>
<dbReference type="Gramene" id="KGN55037">
    <property type="protein sequence ID" value="KGN55037"/>
    <property type="gene ID" value="Csa_4G624430"/>
</dbReference>
<keyword evidence="14" id="KW-1133">Transmembrane helix</keyword>
<dbReference type="Pfam" id="PF23598">
    <property type="entry name" value="LRR_14"/>
    <property type="match status" value="1"/>
</dbReference>
<feature type="domain" description="Disease resistance R13L4/SHOC-2-like LRR" evidence="16">
    <location>
        <begin position="18"/>
        <end position="186"/>
    </location>
</feature>
<evidence type="ECO:0000256" key="4">
    <source>
        <dbReference type="ARBA" id="ARBA00022553"/>
    </source>
</evidence>
<dbReference type="InterPro" id="IPR001611">
    <property type="entry name" value="Leu-rich_rpt"/>
</dbReference>
<dbReference type="Pfam" id="PF13855">
    <property type="entry name" value="LRR_8"/>
    <property type="match status" value="1"/>
</dbReference>
<evidence type="ECO:0000256" key="13">
    <source>
        <dbReference type="ARBA" id="ARBA00048679"/>
    </source>
</evidence>
<dbReference type="eggNOG" id="ENOG502QVI9">
    <property type="taxonomic scope" value="Eukaryota"/>
</dbReference>
<evidence type="ECO:0000259" key="16">
    <source>
        <dbReference type="Pfam" id="PF23598"/>
    </source>
</evidence>
<dbReference type="FunFam" id="2.60.120.430:FF:000004">
    <property type="entry name" value="Putative leucine-rich repeat receptor-like serine/threonine-protein kinase"/>
    <property type="match status" value="1"/>
</dbReference>
<name>A0A0A0L382_CUCSA</name>
<dbReference type="Pfam" id="PF11721">
    <property type="entry name" value="Malectin"/>
    <property type="match status" value="1"/>
</dbReference>
<comment type="catalytic activity">
    <reaction evidence="12">
        <text>L-threonyl-[protein] + ATP = O-phospho-L-threonyl-[protein] + ADP + H(+)</text>
        <dbReference type="Rhea" id="RHEA:46608"/>
        <dbReference type="Rhea" id="RHEA-COMP:11060"/>
        <dbReference type="Rhea" id="RHEA-COMP:11605"/>
        <dbReference type="ChEBI" id="CHEBI:15378"/>
        <dbReference type="ChEBI" id="CHEBI:30013"/>
        <dbReference type="ChEBI" id="CHEBI:30616"/>
        <dbReference type="ChEBI" id="CHEBI:61977"/>
        <dbReference type="ChEBI" id="CHEBI:456216"/>
        <dbReference type="EC" id="2.7.11.1"/>
    </reaction>
</comment>
<dbReference type="Gene3D" id="2.60.120.430">
    <property type="entry name" value="Galactose-binding lectin"/>
    <property type="match status" value="1"/>
</dbReference>
<evidence type="ECO:0000259" key="15">
    <source>
        <dbReference type="Pfam" id="PF11721"/>
    </source>
</evidence>
<dbReference type="Gene3D" id="3.80.10.10">
    <property type="entry name" value="Ribonuclease Inhibitor"/>
    <property type="match status" value="3"/>
</dbReference>
<dbReference type="OMA" id="GQEEWIT"/>
<evidence type="ECO:0000256" key="7">
    <source>
        <dbReference type="ARBA" id="ARBA00022737"/>
    </source>
</evidence>
<dbReference type="FunFam" id="3.80.10.10:FF:000719">
    <property type="entry name" value="MDIS1-interacting receptor like kinase 2 isoform A"/>
    <property type="match status" value="1"/>
</dbReference>
<dbReference type="PANTHER" id="PTHR48006">
    <property type="entry name" value="LEUCINE-RICH REPEAT-CONTAINING PROTEIN DDB_G0281931-RELATED"/>
    <property type="match status" value="1"/>
</dbReference>
<evidence type="ECO:0000256" key="6">
    <source>
        <dbReference type="ARBA" id="ARBA00022729"/>
    </source>
</evidence>
<sequence length="618" mass="67829">MGKFSIFLYSFLYLSRRRLRSLNLPGTLPPQIANLTYLEELDLSRNYLSGSIPPEWGLTKLVNLSLLGNQLTGPIPKEIGNIGTLKELILEVNYFSGSLPQELGKLKSLTRLLISSNNFTGELPSSLGKITTMTDLRISDNNFTGPIPNFIQNWPKLITLSIQASGLSGPIPPLISRLTLLVDLRISDLNGGSSRFPLVNTLTNLKTLILRSCNIIGMLPPTFNGLDNAKTIDFSFNKITGPIPPGFEVLKQVDRIYLAGNMLSGAVPRWMLQEGENINLFASSAQDISSGTVSCLAGSCDKTWYSLHINCGGKEDLVNGTVRYDGDTNTGKSSLFFQGGANWGFSNTGSFMDDDRSTDDFIALSPPELPMKGLELYTSARISPISLSYYAYCMGNGKYTLSLHFAEIEFGYVRTYKSLGRRVFDVYVQRVLVLKDFNIADEAGGVGKPLIKKFPVSITNGTVEVRLFWAGKGTNSIPSRGTYGPLISAISLVPDFDPPTEGGSAISAGVVVGIVAAVVFFIILLLGVLWWRGSQRKKSTLEQELKDLDLGTGSFSLRQIKASTKNFDVANKIGEGGFGPVYKVLYTSFGFQIFHLFFHTFEVKICLRNCREFLMMAV</sequence>
<keyword evidence="14" id="KW-0472">Membrane</keyword>
<evidence type="ECO:0000256" key="5">
    <source>
        <dbReference type="ARBA" id="ARBA00022679"/>
    </source>
</evidence>
<evidence type="ECO:0000256" key="10">
    <source>
        <dbReference type="ARBA" id="ARBA00023170"/>
    </source>
</evidence>
<dbReference type="Gene3D" id="3.30.200.20">
    <property type="entry name" value="Phosphorylase Kinase, domain 1"/>
    <property type="match status" value="1"/>
</dbReference>
<feature type="domain" description="Malectin" evidence="15">
    <location>
        <begin position="306"/>
        <end position="490"/>
    </location>
</feature>
<dbReference type="InterPro" id="IPR055414">
    <property type="entry name" value="LRR_R13L4/SHOC2-like"/>
</dbReference>
<feature type="transmembrane region" description="Helical" evidence="14">
    <location>
        <begin position="506"/>
        <end position="531"/>
    </location>
</feature>
<keyword evidence="7" id="KW-0677">Repeat</keyword>
<keyword evidence="3" id="KW-0723">Serine/threonine-protein kinase</keyword>
<keyword evidence="4" id="KW-0597">Phosphoprotein</keyword>
<dbReference type="Proteomes" id="UP000029981">
    <property type="component" value="Chromosome 4"/>
</dbReference>
<dbReference type="InterPro" id="IPR051824">
    <property type="entry name" value="LRR_Rcpt-Like_S/T_Kinase"/>
</dbReference>
<evidence type="ECO:0000256" key="14">
    <source>
        <dbReference type="SAM" id="Phobius"/>
    </source>
</evidence>
<keyword evidence="10" id="KW-0675">Receptor</keyword>
<reference evidence="17 18" key="1">
    <citation type="journal article" date="2009" name="Nat. Genet.">
        <title>The genome of the cucumber, Cucumis sativus L.</title>
        <authorList>
            <person name="Huang S."/>
            <person name="Li R."/>
            <person name="Zhang Z."/>
            <person name="Li L."/>
            <person name="Gu X."/>
            <person name="Fan W."/>
            <person name="Lucas W.J."/>
            <person name="Wang X."/>
            <person name="Xie B."/>
            <person name="Ni P."/>
            <person name="Ren Y."/>
            <person name="Zhu H."/>
            <person name="Li J."/>
            <person name="Lin K."/>
            <person name="Jin W."/>
            <person name="Fei Z."/>
            <person name="Li G."/>
            <person name="Staub J."/>
            <person name="Kilian A."/>
            <person name="van der Vossen E.A."/>
            <person name="Wu Y."/>
            <person name="Guo J."/>
            <person name="He J."/>
            <person name="Jia Z."/>
            <person name="Ren Y."/>
            <person name="Tian G."/>
            <person name="Lu Y."/>
            <person name="Ruan J."/>
            <person name="Qian W."/>
            <person name="Wang M."/>
            <person name="Huang Q."/>
            <person name="Li B."/>
            <person name="Xuan Z."/>
            <person name="Cao J."/>
            <person name="Asan"/>
            <person name="Wu Z."/>
            <person name="Zhang J."/>
            <person name="Cai Q."/>
            <person name="Bai Y."/>
            <person name="Zhao B."/>
            <person name="Han Y."/>
            <person name="Li Y."/>
            <person name="Li X."/>
            <person name="Wang S."/>
            <person name="Shi Q."/>
            <person name="Liu S."/>
            <person name="Cho W.K."/>
            <person name="Kim J.Y."/>
            <person name="Xu Y."/>
            <person name="Heller-Uszynska K."/>
            <person name="Miao H."/>
            <person name="Cheng Z."/>
            <person name="Zhang S."/>
            <person name="Wu J."/>
            <person name="Yang Y."/>
            <person name="Kang H."/>
            <person name="Li M."/>
            <person name="Liang H."/>
            <person name="Ren X."/>
            <person name="Shi Z."/>
            <person name="Wen M."/>
            <person name="Jian M."/>
            <person name="Yang H."/>
            <person name="Zhang G."/>
            <person name="Yang Z."/>
            <person name="Chen R."/>
            <person name="Liu S."/>
            <person name="Li J."/>
            <person name="Ma L."/>
            <person name="Liu H."/>
            <person name="Zhou Y."/>
            <person name="Zhao J."/>
            <person name="Fang X."/>
            <person name="Li G."/>
            <person name="Fang L."/>
            <person name="Li Y."/>
            <person name="Liu D."/>
            <person name="Zheng H."/>
            <person name="Zhang Y."/>
            <person name="Qin N."/>
            <person name="Li Z."/>
            <person name="Yang G."/>
            <person name="Yang S."/>
            <person name="Bolund L."/>
            <person name="Kristiansen K."/>
            <person name="Zheng H."/>
            <person name="Li S."/>
            <person name="Zhang X."/>
            <person name="Yang H."/>
            <person name="Wang J."/>
            <person name="Sun R."/>
            <person name="Zhang B."/>
            <person name="Jiang S."/>
            <person name="Wang J."/>
            <person name="Du Y."/>
            <person name="Li S."/>
        </authorList>
    </citation>
    <scope>NUCLEOTIDE SEQUENCE [LARGE SCALE GENOMIC DNA]</scope>
    <source>
        <strain evidence="18">cv. 9930</strain>
    </source>
</reference>
<keyword evidence="9" id="KW-0067">ATP-binding</keyword>
<keyword evidence="18" id="KW-1185">Reference proteome</keyword>
<dbReference type="GO" id="GO:0005524">
    <property type="term" value="F:ATP binding"/>
    <property type="evidence" value="ECO:0007669"/>
    <property type="project" value="UniProtKB-KW"/>
</dbReference>
<comment type="subcellular location">
    <subcellularLocation>
        <location evidence="1">Membrane</location>
        <topology evidence="1">Single-pass type I membrane protein</topology>
    </subcellularLocation>
</comment>
<dbReference type="PROSITE" id="PS51450">
    <property type="entry name" value="LRR"/>
    <property type="match status" value="1"/>
</dbReference>
<comment type="catalytic activity">
    <reaction evidence="13">
        <text>L-seryl-[protein] + ATP = O-phospho-L-seryl-[protein] + ADP + H(+)</text>
        <dbReference type="Rhea" id="RHEA:17989"/>
        <dbReference type="Rhea" id="RHEA-COMP:9863"/>
        <dbReference type="Rhea" id="RHEA-COMP:11604"/>
        <dbReference type="ChEBI" id="CHEBI:15378"/>
        <dbReference type="ChEBI" id="CHEBI:29999"/>
        <dbReference type="ChEBI" id="CHEBI:30616"/>
        <dbReference type="ChEBI" id="CHEBI:83421"/>
        <dbReference type="ChEBI" id="CHEBI:456216"/>
        <dbReference type="EC" id="2.7.11.1"/>
    </reaction>
</comment>
<evidence type="ECO:0000256" key="8">
    <source>
        <dbReference type="ARBA" id="ARBA00022741"/>
    </source>
</evidence>
<reference evidence="17 18" key="3">
    <citation type="journal article" date="2010" name="BMC Genomics">
        <title>Transcriptome sequencing and comparative analysis of cucumber flowers with different sex types.</title>
        <authorList>
            <person name="Guo S."/>
            <person name="Zheng Y."/>
            <person name="Joung J.G."/>
            <person name="Liu S."/>
            <person name="Zhang Z."/>
            <person name="Crasta O.R."/>
            <person name="Sobral B.W."/>
            <person name="Xu Y."/>
            <person name="Huang S."/>
            <person name="Fei Z."/>
        </authorList>
    </citation>
    <scope>NUCLEOTIDE SEQUENCE [LARGE SCALE GENOMIC DNA]</scope>
    <source>
        <strain evidence="18">cv. 9930</strain>
    </source>
</reference>
<protein>
    <recommendedName>
        <fullName evidence="2">non-specific serine/threonine protein kinase</fullName>
        <ecNumber evidence="2">2.7.11.1</ecNumber>
    </recommendedName>
</protein>
<dbReference type="EC" id="2.7.11.1" evidence="2"/>
<dbReference type="GO" id="GO:0045088">
    <property type="term" value="P:regulation of innate immune response"/>
    <property type="evidence" value="ECO:0000318"/>
    <property type="project" value="GO_Central"/>
</dbReference>
<dbReference type="PANTHER" id="PTHR48006:SF66">
    <property type="entry name" value="PROTEIN KINASE DOMAIN-CONTAINING PROTEIN"/>
    <property type="match status" value="1"/>
</dbReference>
<evidence type="ECO:0000313" key="17">
    <source>
        <dbReference type="EMBL" id="KGN55037.1"/>
    </source>
</evidence>
<dbReference type="SUPFAM" id="SSF52058">
    <property type="entry name" value="L domain-like"/>
    <property type="match status" value="1"/>
</dbReference>
<reference evidence="17 18" key="2">
    <citation type="journal article" date="2009" name="PLoS ONE">
        <title>An integrated genetic and cytogenetic map of the cucumber genome.</title>
        <authorList>
            <person name="Ren Y."/>
            <person name="Zhang Z."/>
            <person name="Liu J."/>
            <person name="Staub J.E."/>
            <person name="Han Y."/>
            <person name="Cheng Z."/>
            <person name="Li X."/>
            <person name="Lu J."/>
            <person name="Miao H."/>
            <person name="Kang H."/>
            <person name="Xie B."/>
            <person name="Gu X."/>
            <person name="Wang X."/>
            <person name="Du Y."/>
            <person name="Jin W."/>
            <person name="Huang S."/>
        </authorList>
    </citation>
    <scope>NUCLEOTIDE SEQUENCE [LARGE SCALE GENOMIC DNA]</scope>
    <source>
        <strain evidence="18">cv. 9930</strain>
    </source>
</reference>
<evidence type="ECO:0000256" key="2">
    <source>
        <dbReference type="ARBA" id="ARBA00012513"/>
    </source>
</evidence>
<proteinExistence type="predicted"/>
<keyword evidence="5" id="KW-0808">Transferase</keyword>
<dbReference type="STRING" id="3659.A0A0A0L382"/>
<keyword evidence="8" id="KW-0547">Nucleotide-binding</keyword>
<dbReference type="EMBL" id="CM002925">
    <property type="protein sequence ID" value="KGN55037.1"/>
    <property type="molecule type" value="Genomic_DNA"/>
</dbReference>
<gene>
    <name evidence="17" type="ORF">Csa_4G624430</name>
</gene>
<dbReference type="GO" id="GO:0016020">
    <property type="term" value="C:membrane"/>
    <property type="evidence" value="ECO:0007669"/>
    <property type="project" value="UniProtKB-SubCell"/>
</dbReference>
<keyword evidence="14" id="KW-0812">Transmembrane</keyword>